<keyword evidence="1" id="KW-1133">Transmembrane helix</keyword>
<proteinExistence type="predicted"/>
<organism evidence="2 3">
    <name type="scientific">Devosia neptuniae</name>
    <dbReference type="NCBI Taxonomy" id="191302"/>
    <lineage>
        <taxon>Bacteria</taxon>
        <taxon>Pseudomonadati</taxon>
        <taxon>Pseudomonadota</taxon>
        <taxon>Alphaproteobacteria</taxon>
        <taxon>Hyphomicrobiales</taxon>
        <taxon>Devosiaceae</taxon>
        <taxon>Devosia</taxon>
    </lineage>
</organism>
<name>A0ABY6C747_9HYPH</name>
<dbReference type="Proteomes" id="UP001061862">
    <property type="component" value="Plasmid p_unnamed1"/>
</dbReference>
<keyword evidence="3" id="KW-1185">Reference proteome</keyword>
<accession>A0ABY6C747</accession>
<evidence type="ECO:0008006" key="4">
    <source>
        <dbReference type="Google" id="ProtNLM"/>
    </source>
</evidence>
<evidence type="ECO:0000313" key="3">
    <source>
        <dbReference type="Proteomes" id="UP001061862"/>
    </source>
</evidence>
<feature type="transmembrane region" description="Helical" evidence="1">
    <location>
        <begin position="52"/>
        <end position="75"/>
    </location>
</feature>
<dbReference type="RefSeq" id="WP_113122255.1">
    <property type="nucleotide sequence ID" value="NZ_CP104964.1"/>
</dbReference>
<sequence length="76" mass="7956">MTLMSCPDCQGKLSDKAFACPHCGFPMVQQKGRSAWPGVIGGVAGTYISSQALIAMVLGSVMFIAFAAIMIAAIMR</sequence>
<evidence type="ECO:0000256" key="1">
    <source>
        <dbReference type="SAM" id="Phobius"/>
    </source>
</evidence>
<gene>
    <name evidence="2" type="ORF">N8A98_00730</name>
</gene>
<keyword evidence="1" id="KW-0812">Transmembrane</keyword>
<keyword evidence="1" id="KW-0472">Membrane</keyword>
<keyword evidence="2" id="KW-0614">Plasmid</keyword>
<protein>
    <recommendedName>
        <fullName evidence="4">Zinc-ribbon domain-containing protein</fullName>
    </recommendedName>
</protein>
<dbReference type="EMBL" id="CP104964">
    <property type="protein sequence ID" value="UXN68073.1"/>
    <property type="molecule type" value="Genomic_DNA"/>
</dbReference>
<reference evidence="2 3" key="1">
    <citation type="submission" date="2022-09" db="EMBL/GenBank/DDBJ databases">
        <title>Interaction between co-microsymbionts with complementary sets of symbiotic genes in legume-rhizobium systems.</title>
        <authorList>
            <person name="Safronova V."/>
            <person name="Sazanova A."/>
            <person name="Afonin A."/>
            <person name="Chirak E."/>
        </authorList>
    </citation>
    <scope>NUCLEOTIDE SEQUENCE [LARGE SCALE GENOMIC DNA]</scope>
    <source>
        <strain evidence="2 3">A18/4-1</strain>
        <plasmid evidence="2 3">p_unnamed1</plasmid>
    </source>
</reference>
<evidence type="ECO:0000313" key="2">
    <source>
        <dbReference type="EMBL" id="UXN68073.1"/>
    </source>
</evidence>
<geneLocation type="plasmid" evidence="2 3">
    <name>p_unnamed1</name>
</geneLocation>